<gene>
    <name evidence="1" type="ORF">H6H03_36090</name>
</gene>
<accession>A0ABR8KMQ7</accession>
<reference evidence="1 2" key="1">
    <citation type="journal article" date="2020" name="ISME J.">
        <title>Comparative genomics reveals insights into cyanobacterial evolution and habitat adaptation.</title>
        <authorList>
            <person name="Chen M.Y."/>
            <person name="Teng W.K."/>
            <person name="Zhao L."/>
            <person name="Hu C.X."/>
            <person name="Zhou Y.K."/>
            <person name="Han B.P."/>
            <person name="Song L.R."/>
            <person name="Shu W.S."/>
        </authorList>
    </citation>
    <scope>NUCLEOTIDE SEQUENCE [LARGE SCALE GENOMIC DNA]</scope>
    <source>
        <strain evidence="1 2">FACHB-159</strain>
    </source>
</reference>
<dbReference type="EMBL" id="JACJTU010000074">
    <property type="protein sequence ID" value="MBD2739222.1"/>
    <property type="molecule type" value="Genomic_DNA"/>
</dbReference>
<keyword evidence="2" id="KW-1185">Reference proteome</keyword>
<protein>
    <submittedName>
        <fullName evidence="1">Uncharacterized protein</fullName>
    </submittedName>
</protein>
<evidence type="ECO:0000313" key="2">
    <source>
        <dbReference type="Proteomes" id="UP000637383"/>
    </source>
</evidence>
<dbReference type="RefSeq" id="WP_190959725.1">
    <property type="nucleotide sequence ID" value="NZ_JACJTU010000074.1"/>
</dbReference>
<name>A0ABR8KMQ7_9NOSO</name>
<evidence type="ECO:0000313" key="1">
    <source>
        <dbReference type="EMBL" id="MBD2739222.1"/>
    </source>
</evidence>
<comment type="caution">
    <text evidence="1">The sequence shown here is derived from an EMBL/GenBank/DDBJ whole genome shotgun (WGS) entry which is preliminary data.</text>
</comment>
<dbReference type="Proteomes" id="UP000637383">
    <property type="component" value="Unassembled WGS sequence"/>
</dbReference>
<sequence length="53" mass="6245">MHTTHSHIEQVNEEAERSPTRLKFLQERCTLYISPTSLERKLKVRNAIIVKIV</sequence>
<proteinExistence type="predicted"/>
<organism evidence="1 2">
    <name type="scientific">Nostoc paludosum FACHB-159</name>
    <dbReference type="NCBI Taxonomy" id="2692908"/>
    <lineage>
        <taxon>Bacteria</taxon>
        <taxon>Bacillati</taxon>
        <taxon>Cyanobacteriota</taxon>
        <taxon>Cyanophyceae</taxon>
        <taxon>Nostocales</taxon>
        <taxon>Nostocaceae</taxon>
        <taxon>Nostoc</taxon>
    </lineage>
</organism>